<reference evidence="3" key="1">
    <citation type="submission" date="2015-07" db="EMBL/GenBank/DDBJ databases">
        <title>Genome sequencing project for genomic taxonomy and phylogenomics of Bacillus-like bacteria.</title>
        <authorList>
            <person name="Liu B."/>
            <person name="Wang J."/>
            <person name="Zhu Y."/>
            <person name="Liu G."/>
            <person name="Chen Q."/>
            <person name="Chen Z."/>
            <person name="Lan J."/>
            <person name="Che J."/>
            <person name="Ge C."/>
            <person name="Shi H."/>
            <person name="Pan Z."/>
            <person name="Liu X."/>
        </authorList>
    </citation>
    <scope>NUCLEOTIDE SEQUENCE [LARGE SCALE GENOMIC DNA]</scope>
    <source>
        <strain evidence="3">FJAT-27997</strain>
    </source>
</reference>
<dbReference type="InterPro" id="IPR012340">
    <property type="entry name" value="NA-bd_OB-fold"/>
</dbReference>
<feature type="signal peptide" evidence="1">
    <location>
        <begin position="1"/>
        <end position="25"/>
    </location>
</feature>
<proteinExistence type="predicted"/>
<dbReference type="AlphaFoldDB" id="A0A0K9GTQ6"/>
<evidence type="ECO:0000313" key="3">
    <source>
        <dbReference type="Proteomes" id="UP000037146"/>
    </source>
</evidence>
<organism evidence="2 3">
    <name type="scientific">Peribacillus loiseleuriae</name>
    <dbReference type="NCBI Taxonomy" id="1679170"/>
    <lineage>
        <taxon>Bacteria</taxon>
        <taxon>Bacillati</taxon>
        <taxon>Bacillota</taxon>
        <taxon>Bacilli</taxon>
        <taxon>Bacillales</taxon>
        <taxon>Bacillaceae</taxon>
        <taxon>Peribacillus</taxon>
    </lineage>
</organism>
<feature type="chain" id="PRO_5005524613" description="DUF3221 domain-containing protein" evidence="1">
    <location>
        <begin position="26"/>
        <end position="227"/>
    </location>
</feature>
<dbReference type="Gene3D" id="2.40.50.140">
    <property type="entry name" value="Nucleic acid-binding proteins"/>
    <property type="match status" value="1"/>
</dbReference>
<name>A0A0K9GTQ6_9BACI</name>
<sequence length="227" mass="25220">MKKFSLTLLLTLLSIGLLGCQQSSGDTITKQNEVTENKVTNENYDIAGVITEVNKEYNRVLLNLTQKAQENENQMSVEIGENTKISNENGETISFENLKPEVELKANLTDKCLDSAPRICFAEEIVISTEKVNNTSSNIESNSLTEIGTIVSREEDRILVVDGATTEDITNLTIQEIINKYEDGAWFTINQEELGKDLKVGMKVKVWYDAMDSSLPGSGNATKIEIF</sequence>
<accession>A0A0K9GTQ6</accession>
<dbReference type="Pfam" id="PF11518">
    <property type="entry name" value="DUF3221"/>
    <property type="match status" value="1"/>
</dbReference>
<evidence type="ECO:0000313" key="2">
    <source>
        <dbReference type="EMBL" id="KMY50016.1"/>
    </source>
</evidence>
<dbReference type="RefSeq" id="WP_049681367.1">
    <property type="nucleotide sequence ID" value="NZ_LFZW01000001.1"/>
</dbReference>
<dbReference type="Proteomes" id="UP000037146">
    <property type="component" value="Unassembled WGS sequence"/>
</dbReference>
<keyword evidence="3" id="KW-1185">Reference proteome</keyword>
<dbReference type="PATRIC" id="fig|1679170.3.peg.2533"/>
<dbReference type="InterPro" id="IPR021598">
    <property type="entry name" value="DUF3221"/>
</dbReference>
<evidence type="ECO:0000256" key="1">
    <source>
        <dbReference type="SAM" id="SignalP"/>
    </source>
</evidence>
<comment type="caution">
    <text evidence="2">The sequence shown here is derived from an EMBL/GenBank/DDBJ whole genome shotgun (WGS) entry which is preliminary data.</text>
</comment>
<dbReference type="PROSITE" id="PS51257">
    <property type="entry name" value="PROKAR_LIPOPROTEIN"/>
    <property type="match status" value="1"/>
</dbReference>
<dbReference type="OrthoDB" id="2931152at2"/>
<evidence type="ECO:0008006" key="4">
    <source>
        <dbReference type="Google" id="ProtNLM"/>
    </source>
</evidence>
<gene>
    <name evidence="2" type="ORF">AC625_11250</name>
</gene>
<keyword evidence="1" id="KW-0732">Signal</keyword>
<protein>
    <recommendedName>
        <fullName evidence="4">DUF3221 domain-containing protein</fullName>
    </recommendedName>
</protein>
<dbReference type="EMBL" id="LFZW01000001">
    <property type="protein sequence ID" value="KMY50016.1"/>
    <property type="molecule type" value="Genomic_DNA"/>
</dbReference>